<feature type="domain" description="GST N-terminal" evidence="1">
    <location>
        <begin position="1"/>
        <end position="80"/>
    </location>
</feature>
<organism evidence="4">
    <name type="scientific">Hymenolepis diminuta</name>
    <name type="common">Rat tapeworm</name>
    <dbReference type="NCBI Taxonomy" id="6216"/>
    <lineage>
        <taxon>Eukaryota</taxon>
        <taxon>Metazoa</taxon>
        <taxon>Spiralia</taxon>
        <taxon>Lophotrochozoa</taxon>
        <taxon>Platyhelminthes</taxon>
        <taxon>Cestoda</taxon>
        <taxon>Eucestoda</taxon>
        <taxon>Cyclophyllidea</taxon>
        <taxon>Hymenolepididae</taxon>
        <taxon>Hymenolepis</taxon>
    </lineage>
</organism>
<reference evidence="2 3" key="2">
    <citation type="submission" date="2018-11" db="EMBL/GenBank/DDBJ databases">
        <authorList>
            <consortium name="Pathogen Informatics"/>
        </authorList>
    </citation>
    <scope>NUCLEOTIDE SEQUENCE [LARGE SCALE GENOMIC DNA]</scope>
</reference>
<dbReference type="Proteomes" id="UP000274504">
    <property type="component" value="Unassembled WGS sequence"/>
</dbReference>
<dbReference type="GO" id="GO:0006749">
    <property type="term" value="P:glutathione metabolic process"/>
    <property type="evidence" value="ECO:0007669"/>
    <property type="project" value="TreeGrafter"/>
</dbReference>
<name>A0A0R3SNE9_HYMDI</name>
<proteinExistence type="predicted"/>
<dbReference type="STRING" id="6216.A0A0R3SNE9"/>
<dbReference type="CDD" id="cd03039">
    <property type="entry name" value="GST_N_Sigma_like"/>
    <property type="match status" value="1"/>
</dbReference>
<dbReference type="PROSITE" id="PS50404">
    <property type="entry name" value="GST_NTER"/>
    <property type="match status" value="1"/>
</dbReference>
<protein>
    <submittedName>
        <fullName evidence="4">GST N-terminal domain-containing protein</fullName>
    </submittedName>
</protein>
<dbReference type="PANTHER" id="PTHR11571:SF150">
    <property type="entry name" value="GLUTATHIONE S-TRANSFERASE"/>
    <property type="match status" value="1"/>
</dbReference>
<dbReference type="GO" id="GO:0004364">
    <property type="term" value="F:glutathione transferase activity"/>
    <property type="evidence" value="ECO:0007669"/>
    <property type="project" value="TreeGrafter"/>
</dbReference>
<reference evidence="4" key="1">
    <citation type="submission" date="2017-02" db="UniProtKB">
        <authorList>
            <consortium name="WormBaseParasite"/>
        </authorList>
    </citation>
    <scope>IDENTIFICATION</scope>
</reference>
<dbReference type="PANTHER" id="PTHR11571">
    <property type="entry name" value="GLUTATHIONE S-TRANSFERASE"/>
    <property type="match status" value="1"/>
</dbReference>
<dbReference type="Gene3D" id="1.20.1050.130">
    <property type="match status" value="1"/>
</dbReference>
<dbReference type="SUPFAM" id="SSF52833">
    <property type="entry name" value="Thioredoxin-like"/>
    <property type="match status" value="1"/>
</dbReference>
<dbReference type="WBParaSite" id="HDID_0000646401-mRNA-1">
    <property type="protein sequence ID" value="HDID_0000646401-mRNA-1"/>
    <property type="gene ID" value="HDID_0000646401"/>
</dbReference>
<accession>A0A0R3SNE9</accession>
<dbReference type="InterPro" id="IPR036249">
    <property type="entry name" value="Thioredoxin-like_sf"/>
</dbReference>
<dbReference type="Pfam" id="PF02798">
    <property type="entry name" value="GST_N"/>
    <property type="match status" value="1"/>
</dbReference>
<dbReference type="AlphaFoldDB" id="A0A0R3SNE9"/>
<dbReference type="OrthoDB" id="414243at2759"/>
<evidence type="ECO:0000259" key="1">
    <source>
        <dbReference type="PROSITE" id="PS50404"/>
    </source>
</evidence>
<evidence type="ECO:0000313" key="3">
    <source>
        <dbReference type="Proteomes" id="UP000274504"/>
    </source>
</evidence>
<gene>
    <name evidence="2" type="ORF">HDID_LOCUS6462</name>
</gene>
<dbReference type="InterPro" id="IPR050213">
    <property type="entry name" value="GST_superfamily"/>
</dbReference>
<sequence length="111" mass="12619">MLIYFNIRGRAELIRLILHAADKDFIDQRVTSAEWPTLKPTLPFKKLPVLEVTTPNGDKVLLNESIAITRLLARTFNLYGNDAREIYLIERLNSLVSCGFPLVANKELGSY</sequence>
<evidence type="ECO:0000313" key="4">
    <source>
        <dbReference type="WBParaSite" id="HDID_0000646401-mRNA-1"/>
    </source>
</evidence>
<dbReference type="InterPro" id="IPR004045">
    <property type="entry name" value="Glutathione_S-Trfase_N"/>
</dbReference>
<evidence type="ECO:0000313" key="2">
    <source>
        <dbReference type="EMBL" id="VDL58780.1"/>
    </source>
</evidence>
<dbReference type="EMBL" id="UYSG01005529">
    <property type="protein sequence ID" value="VDL58780.1"/>
    <property type="molecule type" value="Genomic_DNA"/>
</dbReference>